<reference evidence="2 3" key="1">
    <citation type="submission" date="2018-11" db="EMBL/GenBank/DDBJ databases">
        <title>Mesobaculum littorinae gen. nov., sp. nov., isolated from Littorina scabra that represents a novel genus of the order Rhodobacteraceae.</title>
        <authorList>
            <person name="Li F."/>
        </authorList>
    </citation>
    <scope>NUCLEOTIDE SEQUENCE [LARGE SCALE GENOMIC DNA]</scope>
    <source>
        <strain evidence="2 3">M0103</strain>
    </source>
</reference>
<proteinExistence type="predicted"/>
<organism evidence="2 3">
    <name type="scientific">Mesobaculum littorinae</name>
    <dbReference type="NCBI Taxonomy" id="2486419"/>
    <lineage>
        <taxon>Bacteria</taxon>
        <taxon>Pseudomonadati</taxon>
        <taxon>Pseudomonadota</taxon>
        <taxon>Alphaproteobacteria</taxon>
        <taxon>Rhodobacterales</taxon>
        <taxon>Roseobacteraceae</taxon>
        <taxon>Mesobaculum</taxon>
    </lineage>
</organism>
<comment type="caution">
    <text evidence="2">The sequence shown here is derived from an EMBL/GenBank/DDBJ whole genome shotgun (WGS) entry which is preliminary data.</text>
</comment>
<dbReference type="OrthoDB" id="7774747at2"/>
<evidence type="ECO:0000313" key="3">
    <source>
        <dbReference type="Proteomes" id="UP000285908"/>
    </source>
</evidence>
<dbReference type="RefSeq" id="WP_127906155.1">
    <property type="nucleotide sequence ID" value="NZ_RQXX01000002.1"/>
</dbReference>
<accession>A0A438AJF9</accession>
<dbReference type="AlphaFoldDB" id="A0A438AJF9"/>
<gene>
    <name evidence="2" type="ORF">EKE94_08535</name>
</gene>
<feature type="region of interest" description="Disordered" evidence="1">
    <location>
        <begin position="1"/>
        <end position="22"/>
    </location>
</feature>
<protein>
    <submittedName>
        <fullName evidence="2">Acylphosphatase</fullName>
    </submittedName>
</protein>
<sequence length="111" mass="11630">MDPTPQQDPAAPQAPDRPAPPRVSERFVITGAVEAADFPGWIGAHGRKLGLELGPMERQGAALAFRAAGAPEMLDALEMGCSLGPRSVTVQRVDRQALSNEGPAVGFNSAR</sequence>
<feature type="compositionally biased region" description="Low complexity" evidence="1">
    <location>
        <begin position="1"/>
        <end position="14"/>
    </location>
</feature>
<name>A0A438AJF9_9RHOB</name>
<evidence type="ECO:0000256" key="1">
    <source>
        <dbReference type="SAM" id="MobiDB-lite"/>
    </source>
</evidence>
<evidence type="ECO:0000313" key="2">
    <source>
        <dbReference type="EMBL" id="RVV98921.1"/>
    </source>
</evidence>
<dbReference type="EMBL" id="RQXX01000002">
    <property type="protein sequence ID" value="RVV98921.1"/>
    <property type="molecule type" value="Genomic_DNA"/>
</dbReference>
<keyword evidence="3" id="KW-1185">Reference proteome</keyword>
<dbReference type="Proteomes" id="UP000285908">
    <property type="component" value="Unassembled WGS sequence"/>
</dbReference>